<keyword evidence="3" id="KW-1185">Reference proteome</keyword>
<proteinExistence type="predicted"/>
<feature type="region of interest" description="Disordered" evidence="1">
    <location>
        <begin position="178"/>
        <end position="204"/>
    </location>
</feature>
<comment type="caution">
    <text evidence="2">The sequence shown here is derived from an EMBL/GenBank/DDBJ whole genome shotgun (WGS) entry which is preliminary data.</text>
</comment>
<dbReference type="EMBL" id="BEGY01000128">
    <property type="protein sequence ID" value="GAX84544.1"/>
    <property type="molecule type" value="Genomic_DNA"/>
</dbReference>
<evidence type="ECO:0000313" key="2">
    <source>
        <dbReference type="EMBL" id="GAX84544.1"/>
    </source>
</evidence>
<organism evidence="2 3">
    <name type="scientific">Chlamydomonas eustigma</name>
    <dbReference type="NCBI Taxonomy" id="1157962"/>
    <lineage>
        <taxon>Eukaryota</taxon>
        <taxon>Viridiplantae</taxon>
        <taxon>Chlorophyta</taxon>
        <taxon>core chlorophytes</taxon>
        <taxon>Chlorophyceae</taxon>
        <taxon>CS clade</taxon>
        <taxon>Chlamydomonadales</taxon>
        <taxon>Chlamydomonadaceae</taxon>
        <taxon>Chlamydomonas</taxon>
    </lineage>
</organism>
<gene>
    <name evidence="2" type="ORF">CEUSTIGMA_g11965.t1</name>
</gene>
<reference evidence="2 3" key="1">
    <citation type="submission" date="2017-08" db="EMBL/GenBank/DDBJ databases">
        <title>Acidophilic green algal genome provides insights into adaptation to an acidic environment.</title>
        <authorList>
            <person name="Hirooka S."/>
            <person name="Hirose Y."/>
            <person name="Kanesaki Y."/>
            <person name="Higuchi S."/>
            <person name="Fujiwara T."/>
            <person name="Onuma R."/>
            <person name="Era A."/>
            <person name="Ohbayashi R."/>
            <person name="Uzuka A."/>
            <person name="Nozaki H."/>
            <person name="Yoshikawa H."/>
            <person name="Miyagishima S.Y."/>
        </authorList>
    </citation>
    <scope>NUCLEOTIDE SEQUENCE [LARGE SCALE GENOMIC DNA]</scope>
    <source>
        <strain evidence="2 3">NIES-2499</strain>
    </source>
</reference>
<dbReference type="AlphaFoldDB" id="A0A250XN78"/>
<dbReference type="Proteomes" id="UP000232323">
    <property type="component" value="Unassembled WGS sequence"/>
</dbReference>
<protein>
    <submittedName>
        <fullName evidence="2">Uncharacterized protein</fullName>
    </submittedName>
</protein>
<evidence type="ECO:0000256" key="1">
    <source>
        <dbReference type="SAM" id="MobiDB-lite"/>
    </source>
</evidence>
<sequence length="204" mass="22238">MSLKRAPGIGPALFESCRHMEQLITVIQVRSQDFSTADIAAALCTWKHLSAFDQGWLQSGCTNNMAGIAYAWLLHLATMAGAAAVYMSPSQLVASVTSLIMVLQCEPGRELSPSRAMPTLPSKRSKKNTEAALNLNTQLQRGLTAMIDQMNTLTVPSLGQDLLIPLLRSLRILLDSKSTTQPKQQHSTHPMLQPTCRSVPLLSK</sequence>
<evidence type="ECO:0000313" key="3">
    <source>
        <dbReference type="Proteomes" id="UP000232323"/>
    </source>
</evidence>
<name>A0A250XN78_9CHLO</name>
<feature type="compositionally biased region" description="Polar residues" evidence="1">
    <location>
        <begin position="178"/>
        <end position="190"/>
    </location>
</feature>
<accession>A0A250XN78</accession>